<keyword evidence="1" id="KW-0472">Membrane</keyword>
<feature type="transmembrane region" description="Helical" evidence="1">
    <location>
        <begin position="21"/>
        <end position="41"/>
    </location>
</feature>
<dbReference type="Gene3D" id="3.60.10.10">
    <property type="entry name" value="Endonuclease/exonuclease/phosphatase"/>
    <property type="match status" value="1"/>
</dbReference>
<dbReference type="EMBL" id="JALQCY010000002">
    <property type="protein sequence ID" value="MCK9793038.1"/>
    <property type="molecule type" value="Genomic_DNA"/>
</dbReference>
<feature type="transmembrane region" description="Helical" evidence="1">
    <location>
        <begin position="76"/>
        <end position="97"/>
    </location>
</feature>
<feature type="domain" description="Endonuclease/exonuclease/phosphatase" evidence="2">
    <location>
        <begin position="116"/>
        <end position="317"/>
    </location>
</feature>
<dbReference type="InterPro" id="IPR005135">
    <property type="entry name" value="Endo/exonuclease/phosphatase"/>
</dbReference>
<name>A0ABT0J0L7_9MICO</name>
<reference evidence="3 4" key="1">
    <citation type="submission" date="2022-02" db="EMBL/GenBank/DDBJ databases">
        <title>The car tank lid bacteriome: a reservoir of bacteria with potential in bioremediation of fuel.</title>
        <authorList>
            <person name="Vidal-Verdu A."/>
            <person name="Gomez-Martinez D."/>
            <person name="Latorre-Perez A."/>
            <person name="Pereto J."/>
            <person name="Porcar M."/>
        </authorList>
    </citation>
    <scope>NUCLEOTIDE SEQUENCE [LARGE SCALE GENOMIC DNA]</scope>
    <source>
        <strain evidence="3 4">4D.3</strain>
    </source>
</reference>
<dbReference type="Proteomes" id="UP001651050">
    <property type="component" value="Unassembled WGS sequence"/>
</dbReference>
<keyword evidence="4" id="KW-1185">Reference proteome</keyword>
<dbReference type="RefSeq" id="WP_416342908.1">
    <property type="nucleotide sequence ID" value="NZ_JALQCY010000002.1"/>
</dbReference>
<protein>
    <submittedName>
        <fullName evidence="3">Endonuclease/exonuclease/phosphatase family protein</fullName>
    </submittedName>
</protein>
<feature type="transmembrane region" description="Helical" evidence="1">
    <location>
        <begin position="53"/>
        <end position="71"/>
    </location>
</feature>
<comment type="caution">
    <text evidence="3">The sequence shown here is derived from an EMBL/GenBank/DDBJ whole genome shotgun (WGS) entry which is preliminary data.</text>
</comment>
<keyword evidence="3" id="KW-0255">Endonuclease</keyword>
<dbReference type="SUPFAM" id="SSF56219">
    <property type="entry name" value="DNase I-like"/>
    <property type="match status" value="1"/>
</dbReference>
<accession>A0ABT0J0L7</accession>
<keyword evidence="3" id="KW-0378">Hydrolase</keyword>
<evidence type="ECO:0000313" key="4">
    <source>
        <dbReference type="Proteomes" id="UP001651050"/>
    </source>
</evidence>
<evidence type="ECO:0000313" key="3">
    <source>
        <dbReference type="EMBL" id="MCK9793038.1"/>
    </source>
</evidence>
<evidence type="ECO:0000259" key="2">
    <source>
        <dbReference type="Pfam" id="PF03372"/>
    </source>
</evidence>
<gene>
    <name evidence="3" type="ORF">M1843_04670</name>
</gene>
<organism evidence="3 4">
    <name type="scientific">Isoptericola peretonis</name>
    <dbReference type="NCBI Taxonomy" id="2918523"/>
    <lineage>
        <taxon>Bacteria</taxon>
        <taxon>Bacillati</taxon>
        <taxon>Actinomycetota</taxon>
        <taxon>Actinomycetes</taxon>
        <taxon>Micrococcales</taxon>
        <taxon>Promicromonosporaceae</taxon>
        <taxon>Isoptericola</taxon>
    </lineage>
</organism>
<proteinExistence type="predicted"/>
<evidence type="ECO:0000256" key="1">
    <source>
        <dbReference type="SAM" id="Phobius"/>
    </source>
</evidence>
<keyword evidence="1" id="KW-0812">Transmembrane</keyword>
<dbReference type="GO" id="GO:0004519">
    <property type="term" value="F:endonuclease activity"/>
    <property type="evidence" value="ECO:0007669"/>
    <property type="project" value="UniProtKB-KW"/>
</dbReference>
<keyword evidence="3" id="KW-0540">Nuclease</keyword>
<dbReference type="Pfam" id="PF03372">
    <property type="entry name" value="Exo_endo_phos"/>
    <property type="match status" value="1"/>
</dbReference>
<dbReference type="InterPro" id="IPR036691">
    <property type="entry name" value="Endo/exonu/phosph_ase_sf"/>
</dbReference>
<keyword evidence="1" id="KW-1133">Transmembrane helix</keyword>
<sequence>MRDVVKHARGAGRPRKGGRRGRVLVALAAVTALLLLGHRWVPDAGGLGSLVETFLPWLGLVVPLLVAGAVLRRSAVVAVAAVVVVAVWVAVCVPLPVPGAPPAGPHDGDRLVVVQHNVSDTNADPDGTAAVLLAADPDVVALVEVTPPLVAAFGDALGEALPYRSSQGTVAVWSRHPLTEAEPVDLRPPGVAASWDRGLRVTVDTPGPGGARLYAVHLPSVRLGTAGLGTTARDESIARLGAELSADAAPVLLVAGDLNTALEDRALAPVTAEVTGRRQVFGFTFPAAAPVVRIDHVLARGASVVSVAPLGRTASDHLPVVAEVALPPG</sequence>